<dbReference type="EMBL" id="CP087164">
    <property type="protein sequence ID" value="UGS38553.1"/>
    <property type="molecule type" value="Genomic_DNA"/>
</dbReference>
<name>A0A9E6Y2A8_9ACTN</name>
<evidence type="ECO:0000256" key="7">
    <source>
        <dbReference type="ARBA" id="ARBA00022989"/>
    </source>
</evidence>
<dbReference type="InterPro" id="IPR050954">
    <property type="entry name" value="ET_IronSulfur_Cluster-Binding"/>
</dbReference>
<keyword evidence="9" id="KW-0411">Iron-sulfur</keyword>
<evidence type="ECO:0000256" key="4">
    <source>
        <dbReference type="ARBA" id="ARBA00022485"/>
    </source>
</evidence>
<keyword evidence="3" id="KW-1003">Cell membrane</keyword>
<dbReference type="InterPro" id="IPR005614">
    <property type="entry name" value="NrfD-like"/>
</dbReference>
<dbReference type="PROSITE" id="PS51379">
    <property type="entry name" value="4FE4S_FER_2"/>
    <property type="match status" value="3"/>
</dbReference>
<dbReference type="RefSeq" id="WP_259312574.1">
    <property type="nucleotide sequence ID" value="NZ_CP087164.1"/>
</dbReference>
<feature type="transmembrane region" description="Helical" evidence="11">
    <location>
        <begin position="460"/>
        <end position="478"/>
    </location>
</feature>
<feature type="transmembrane region" description="Helical" evidence="11">
    <location>
        <begin position="484"/>
        <end position="501"/>
    </location>
</feature>
<accession>A0A9E6Y2A8</accession>
<keyword evidence="4" id="KW-0004">4Fe-4S</keyword>
<feature type="transmembrane region" description="Helical" evidence="11">
    <location>
        <begin position="382"/>
        <end position="405"/>
    </location>
</feature>
<evidence type="ECO:0000256" key="3">
    <source>
        <dbReference type="ARBA" id="ARBA00022475"/>
    </source>
</evidence>
<dbReference type="GO" id="GO:0005886">
    <property type="term" value="C:plasma membrane"/>
    <property type="evidence" value="ECO:0007669"/>
    <property type="project" value="UniProtKB-SubCell"/>
</dbReference>
<evidence type="ECO:0000256" key="9">
    <source>
        <dbReference type="ARBA" id="ARBA00023014"/>
    </source>
</evidence>
<keyword evidence="5 11" id="KW-0812">Transmembrane</keyword>
<keyword evidence="6" id="KW-0479">Metal-binding</keyword>
<dbReference type="KEGG" id="sbae:DSM104329_04983"/>
<dbReference type="Pfam" id="PF13247">
    <property type="entry name" value="Fer4_11"/>
    <property type="match status" value="1"/>
</dbReference>
<keyword evidence="14" id="KW-1185">Reference proteome</keyword>
<feature type="transmembrane region" description="Helical" evidence="11">
    <location>
        <begin position="317"/>
        <end position="343"/>
    </location>
</feature>
<organism evidence="13 14">
    <name type="scientific">Capillimicrobium parvum</name>
    <dbReference type="NCBI Taxonomy" id="2884022"/>
    <lineage>
        <taxon>Bacteria</taxon>
        <taxon>Bacillati</taxon>
        <taxon>Actinomycetota</taxon>
        <taxon>Thermoleophilia</taxon>
        <taxon>Solirubrobacterales</taxon>
        <taxon>Capillimicrobiaceae</taxon>
        <taxon>Capillimicrobium</taxon>
    </lineage>
</organism>
<dbReference type="Gene3D" id="1.20.1630.10">
    <property type="entry name" value="Formate dehydrogenase/DMSO reductase domain"/>
    <property type="match status" value="1"/>
</dbReference>
<comment type="similarity">
    <text evidence="2">Belongs to the NrfD family.</text>
</comment>
<dbReference type="GO" id="GO:0046872">
    <property type="term" value="F:metal ion binding"/>
    <property type="evidence" value="ECO:0007669"/>
    <property type="project" value="UniProtKB-KW"/>
</dbReference>
<dbReference type="InterPro" id="IPR017896">
    <property type="entry name" value="4Fe4S_Fe-S-bd"/>
</dbReference>
<dbReference type="PANTHER" id="PTHR43177:SF3">
    <property type="entry name" value="PROTEIN NRFC HOMOLOG"/>
    <property type="match status" value="1"/>
</dbReference>
<keyword evidence="8" id="KW-0408">Iron</keyword>
<evidence type="ECO:0000256" key="11">
    <source>
        <dbReference type="SAM" id="Phobius"/>
    </source>
</evidence>
<dbReference type="AlphaFoldDB" id="A0A9E6Y2A8"/>
<reference evidence="13" key="1">
    <citation type="journal article" date="2022" name="Int. J. Syst. Evol. Microbiol.">
        <title>Pseudomonas aegrilactucae sp. nov. and Pseudomonas morbosilactucae sp. nov., pathogens causing bacterial rot of lettuce in Japan.</title>
        <authorList>
            <person name="Sawada H."/>
            <person name="Fujikawa T."/>
            <person name="Satou M."/>
        </authorList>
    </citation>
    <scope>NUCLEOTIDE SEQUENCE</scope>
    <source>
        <strain evidence="13">0166_1</strain>
    </source>
</reference>
<comment type="subcellular location">
    <subcellularLocation>
        <location evidence="1">Cell membrane</location>
        <topology evidence="1">Multi-pass membrane protein</topology>
    </subcellularLocation>
</comment>
<feature type="domain" description="4Fe-4S ferredoxin-type" evidence="12">
    <location>
        <begin position="92"/>
        <end position="121"/>
    </location>
</feature>
<gene>
    <name evidence="13" type="primary">rsxB</name>
    <name evidence="13" type="ORF">DSM104329_04983</name>
</gene>
<evidence type="ECO:0000256" key="1">
    <source>
        <dbReference type="ARBA" id="ARBA00004651"/>
    </source>
</evidence>
<protein>
    <submittedName>
        <fullName evidence="13">Ion-translocating oxidoreductase complex subunit B</fullName>
    </submittedName>
</protein>
<keyword evidence="7 11" id="KW-1133">Transmembrane helix</keyword>
<feature type="transmembrane region" description="Helical" evidence="11">
    <location>
        <begin position="278"/>
        <end position="297"/>
    </location>
</feature>
<sequence>MAVDTSTGTGTKRQYGFAIDHRSCIGCHACTVACKTEHGVELGVFRTWVKYIERGEFPDTRRYFSVLRCNHCTDAPCVQICPVKALTKREDGIVDFDADRCIGCKACLNACPYDALYIDPQSNTAHKCNFCAHRVDTGMKPACEVVCPTKAIVSGDLNDPVSEISRLLAVVPAQVRAPEQGTGPNVFYLGADEASLDPLQVGGGDGYLYSEVPDSQREKLAPLTEEATATAMHDIGHSAPWGWRVSSYFLSKGIAAGAMMLAALLLVVGVDSSALGDVVPGLLALAGIAVTGLFLVWDLKQPKRAIYLFTRPQWRSWLALGAQCINVAAVVAFAFTVAALLGADSVRDALAWAMIPAGALLAGYTAFLFNQCEGRDLWQSPLLLPHTLVNAAVAGAGALGIVALFVDAPSAATRALAWALLAAAACSAIIGALDIFGRHQTKQAERAATNLWRDLYARRFWAGVVAATVLPCVLAAVYLVAGGALVLAAGGLVALVGLWLYEDAWVRAGQSVPLS</sequence>
<evidence type="ECO:0000256" key="2">
    <source>
        <dbReference type="ARBA" id="ARBA00008929"/>
    </source>
</evidence>
<dbReference type="GO" id="GO:0051539">
    <property type="term" value="F:4 iron, 4 sulfur cluster binding"/>
    <property type="evidence" value="ECO:0007669"/>
    <property type="project" value="UniProtKB-KW"/>
</dbReference>
<feature type="transmembrane region" description="Helical" evidence="11">
    <location>
        <begin position="253"/>
        <end position="272"/>
    </location>
</feature>
<dbReference type="Proteomes" id="UP001162834">
    <property type="component" value="Chromosome"/>
</dbReference>
<feature type="domain" description="4Fe-4S ferredoxin-type" evidence="12">
    <location>
        <begin position="60"/>
        <end position="91"/>
    </location>
</feature>
<dbReference type="SUPFAM" id="SSF54862">
    <property type="entry name" value="4Fe-4S ferredoxins"/>
    <property type="match status" value="1"/>
</dbReference>
<dbReference type="Pfam" id="PF03916">
    <property type="entry name" value="NrfD"/>
    <property type="match status" value="1"/>
</dbReference>
<feature type="transmembrane region" description="Helical" evidence="11">
    <location>
        <begin position="417"/>
        <end position="436"/>
    </location>
</feature>
<feature type="transmembrane region" description="Helical" evidence="11">
    <location>
        <begin position="349"/>
        <end position="370"/>
    </location>
</feature>
<evidence type="ECO:0000313" key="14">
    <source>
        <dbReference type="Proteomes" id="UP001162834"/>
    </source>
</evidence>
<dbReference type="PROSITE" id="PS00198">
    <property type="entry name" value="4FE4S_FER_1"/>
    <property type="match status" value="1"/>
</dbReference>
<evidence type="ECO:0000256" key="10">
    <source>
        <dbReference type="ARBA" id="ARBA00023136"/>
    </source>
</evidence>
<dbReference type="InterPro" id="IPR017900">
    <property type="entry name" value="4Fe4S_Fe_S_CS"/>
</dbReference>
<keyword evidence="10 11" id="KW-0472">Membrane</keyword>
<evidence type="ECO:0000256" key="5">
    <source>
        <dbReference type="ARBA" id="ARBA00022692"/>
    </source>
</evidence>
<evidence type="ECO:0000256" key="8">
    <source>
        <dbReference type="ARBA" id="ARBA00023004"/>
    </source>
</evidence>
<evidence type="ECO:0000313" key="13">
    <source>
        <dbReference type="EMBL" id="UGS38553.1"/>
    </source>
</evidence>
<proteinExistence type="inferred from homology"/>
<dbReference type="CDD" id="cd10551">
    <property type="entry name" value="PsrB"/>
    <property type="match status" value="1"/>
</dbReference>
<dbReference type="Gene3D" id="3.30.70.20">
    <property type="match status" value="2"/>
</dbReference>
<evidence type="ECO:0000256" key="6">
    <source>
        <dbReference type="ARBA" id="ARBA00022723"/>
    </source>
</evidence>
<evidence type="ECO:0000259" key="12">
    <source>
        <dbReference type="PROSITE" id="PS51379"/>
    </source>
</evidence>
<dbReference type="PANTHER" id="PTHR43177">
    <property type="entry name" value="PROTEIN NRFC"/>
    <property type="match status" value="1"/>
</dbReference>
<feature type="domain" description="4Fe-4S ferredoxin-type" evidence="12">
    <location>
        <begin position="15"/>
        <end position="45"/>
    </location>
</feature>